<name>A0AC34Q3E8_9BILA</name>
<proteinExistence type="predicted"/>
<accession>A0AC34Q3E8</accession>
<reference evidence="2" key="1">
    <citation type="submission" date="2022-11" db="UniProtKB">
        <authorList>
            <consortium name="WormBaseParasite"/>
        </authorList>
    </citation>
    <scope>IDENTIFICATION</scope>
</reference>
<sequence length="94" mass="11109">MYGIGIVFLLYFYLFLLHPSWYNFILNKCQKKKWFKDSKPLIGANHTGDGAGSLYLRLGTFLGPLEWFCWVWKGFFAYRMQIVTITQLSILFLL</sequence>
<evidence type="ECO:0000313" key="1">
    <source>
        <dbReference type="Proteomes" id="UP000887576"/>
    </source>
</evidence>
<evidence type="ECO:0000313" key="2">
    <source>
        <dbReference type="WBParaSite" id="JU765_v2.g12562.t1"/>
    </source>
</evidence>
<dbReference type="Proteomes" id="UP000887576">
    <property type="component" value="Unplaced"/>
</dbReference>
<protein>
    <submittedName>
        <fullName evidence="2">ATP synthase F0 subunit 8</fullName>
    </submittedName>
</protein>
<organism evidence="1 2">
    <name type="scientific">Panagrolaimus sp. JU765</name>
    <dbReference type="NCBI Taxonomy" id="591449"/>
    <lineage>
        <taxon>Eukaryota</taxon>
        <taxon>Metazoa</taxon>
        <taxon>Ecdysozoa</taxon>
        <taxon>Nematoda</taxon>
        <taxon>Chromadorea</taxon>
        <taxon>Rhabditida</taxon>
        <taxon>Tylenchina</taxon>
        <taxon>Panagrolaimomorpha</taxon>
        <taxon>Panagrolaimoidea</taxon>
        <taxon>Panagrolaimidae</taxon>
        <taxon>Panagrolaimus</taxon>
    </lineage>
</organism>
<dbReference type="WBParaSite" id="JU765_v2.g12562.t1">
    <property type="protein sequence ID" value="JU765_v2.g12562.t1"/>
    <property type="gene ID" value="JU765_v2.g12562"/>
</dbReference>